<reference evidence="7" key="1">
    <citation type="submission" date="2012-06" db="EMBL/GenBank/DDBJ databases">
        <title>Complete sequence of chromosome of Desulfomonile tiedjei DSM 6799.</title>
        <authorList>
            <person name="Lucas S."/>
            <person name="Copeland A."/>
            <person name="Lapidus A."/>
            <person name="Glavina del Rio T."/>
            <person name="Dalin E."/>
            <person name="Tice H."/>
            <person name="Bruce D."/>
            <person name="Goodwin L."/>
            <person name="Pitluck S."/>
            <person name="Peters L."/>
            <person name="Ovchinnikova G."/>
            <person name="Zeytun A."/>
            <person name="Lu M."/>
            <person name="Kyrpides N."/>
            <person name="Mavromatis K."/>
            <person name="Ivanova N."/>
            <person name="Brettin T."/>
            <person name="Detter J.C."/>
            <person name="Han C."/>
            <person name="Larimer F."/>
            <person name="Land M."/>
            <person name="Hauser L."/>
            <person name="Markowitz V."/>
            <person name="Cheng J.-F."/>
            <person name="Hugenholtz P."/>
            <person name="Woyke T."/>
            <person name="Wu D."/>
            <person name="Spring S."/>
            <person name="Schroeder M."/>
            <person name="Brambilla E."/>
            <person name="Klenk H.-P."/>
            <person name="Eisen J.A."/>
        </authorList>
    </citation>
    <scope>NUCLEOTIDE SEQUENCE [LARGE SCALE GENOMIC DNA]</scope>
    <source>
        <strain evidence="7">ATCC 49306 / DSM 6799 / DCB-1</strain>
    </source>
</reference>
<keyword evidence="7" id="KW-1185">Reference proteome</keyword>
<evidence type="ECO:0000313" key="7">
    <source>
        <dbReference type="Proteomes" id="UP000006055"/>
    </source>
</evidence>
<sequence length="618" mass="70871">MNGFLDKRPQQWPGLVELIKEKSGTPRQSQEDGETGKKRGKSSRVSRGHLSIAESIPEDTRNDILFREACSLREKGLTKDRILIMIRAIDRERCNPPINDDVEIETLVNSAWSYKEKKERELLDLTAPNRNTSDMGNASRMAGHFGDDIRFSSNFGWLTWEGARWGRDNRSKVQGFAKRVPGLVYREAANAATQDEREALARHAMQSECASRINAMIQLLPSEPGISVPHDVFDTNPWLFNVQNGTIDLRTAKKHEHRRSDMITKISPVTYDPDAQCPRWLQFLQELKQEQRVIEFIQRSLGYSLSGNTSEQVWFFLYGTGNNGKGVLIDTISYVIGDYAVATDAATFLDNQKGIRNDLARLRGARFVSAQEPSPNVRFDPSCLKSFTGQDTITARFLHQEFFEFKPEAKLFFSANHKPGVIDNSLGFWRRVRMIPFTTQFAGKAKDPNLREKLKAEASGILNWLIEGCLKWQQDGLKVPKEVHDAIYEYRENTDILSDFLTTRCVIGKDTLKIEPVKRLYDEYLKYCDENRIRKPFSRPKFNQNIEERQGVKQRRETNCRFWSGIGLRCDYPDELVNSNTYPVEQRCPEVCAISGTCEHPHLCASGFCNDFREILRS</sequence>
<dbReference type="SMART" id="SM00942">
    <property type="entry name" value="PriCT_1"/>
    <property type="match status" value="1"/>
</dbReference>
<dbReference type="InterPro" id="IPR027417">
    <property type="entry name" value="P-loop_NTPase"/>
</dbReference>
<dbReference type="InterPro" id="IPR014820">
    <property type="entry name" value="PriCT_1"/>
</dbReference>
<dbReference type="PROSITE" id="PS51206">
    <property type="entry name" value="SF3_HELICASE_1"/>
    <property type="match status" value="1"/>
</dbReference>
<feature type="compositionally biased region" description="Basic residues" evidence="4">
    <location>
        <begin position="38"/>
        <end position="47"/>
    </location>
</feature>
<name>I4C8Y4_DESTA</name>
<dbReference type="eggNOG" id="COG3378">
    <property type="taxonomic scope" value="Bacteria"/>
</dbReference>
<protein>
    <submittedName>
        <fullName evidence="6">Phage/plasmid primase, P4 family, C-terminal domain protein</fullName>
    </submittedName>
</protein>
<feature type="domain" description="SF3 helicase" evidence="5">
    <location>
        <begin position="292"/>
        <end position="450"/>
    </location>
</feature>
<proteinExistence type="predicted"/>
<evidence type="ECO:0000256" key="1">
    <source>
        <dbReference type="ARBA" id="ARBA00022741"/>
    </source>
</evidence>
<dbReference type="InterPro" id="IPR014015">
    <property type="entry name" value="Helicase_SF3_DNA-vir"/>
</dbReference>
<dbReference type="SMART" id="SM00885">
    <property type="entry name" value="D5_N"/>
    <property type="match status" value="1"/>
</dbReference>
<dbReference type="Proteomes" id="UP000006055">
    <property type="component" value="Chromosome"/>
</dbReference>
<dbReference type="InterPro" id="IPR051620">
    <property type="entry name" value="ORF904-like_C"/>
</dbReference>
<dbReference type="Gene3D" id="3.40.50.300">
    <property type="entry name" value="P-loop containing nucleotide triphosphate hydrolases"/>
    <property type="match status" value="1"/>
</dbReference>
<keyword evidence="2" id="KW-0378">Hydrolase</keyword>
<dbReference type="InterPro" id="IPR006500">
    <property type="entry name" value="Helicase_put_C_phage/plasmid"/>
</dbReference>
<dbReference type="RefSeq" id="WP_014811159.1">
    <property type="nucleotide sequence ID" value="NC_018025.1"/>
</dbReference>
<dbReference type="KEGG" id="dti:Desti_3370"/>
<dbReference type="GO" id="GO:0005524">
    <property type="term" value="F:ATP binding"/>
    <property type="evidence" value="ECO:0007669"/>
    <property type="project" value="UniProtKB-KW"/>
</dbReference>
<evidence type="ECO:0000256" key="3">
    <source>
        <dbReference type="ARBA" id="ARBA00022840"/>
    </source>
</evidence>
<dbReference type="InterPro" id="IPR014818">
    <property type="entry name" value="Phage/plasmid_primase_P4_C"/>
</dbReference>
<dbReference type="PATRIC" id="fig|706587.4.peg.3835"/>
<evidence type="ECO:0000256" key="2">
    <source>
        <dbReference type="ARBA" id="ARBA00022801"/>
    </source>
</evidence>
<feature type="region of interest" description="Disordered" evidence="4">
    <location>
        <begin position="18"/>
        <end position="53"/>
    </location>
</feature>
<dbReference type="InterPro" id="IPR045455">
    <property type="entry name" value="NrS-1_pol-like_helicase"/>
</dbReference>
<dbReference type="EMBL" id="CP003360">
    <property type="protein sequence ID" value="AFM26025.1"/>
    <property type="molecule type" value="Genomic_DNA"/>
</dbReference>
<dbReference type="OrthoDB" id="9763644at2"/>
<dbReference type="GO" id="GO:0016787">
    <property type="term" value="F:hydrolase activity"/>
    <property type="evidence" value="ECO:0007669"/>
    <property type="project" value="UniProtKB-KW"/>
</dbReference>
<gene>
    <name evidence="6" type="ordered locus">Desti_3370</name>
</gene>
<dbReference type="Pfam" id="PF19263">
    <property type="entry name" value="DUF5906"/>
    <property type="match status" value="1"/>
</dbReference>
<dbReference type="PANTHER" id="PTHR35372">
    <property type="entry name" value="ATP BINDING PROTEIN-RELATED"/>
    <property type="match status" value="1"/>
</dbReference>
<dbReference type="STRING" id="706587.Desti_3370"/>
<dbReference type="Pfam" id="PF08708">
    <property type="entry name" value="PriCT_1"/>
    <property type="match status" value="1"/>
</dbReference>
<dbReference type="Pfam" id="PF08706">
    <property type="entry name" value="D5_N"/>
    <property type="match status" value="1"/>
</dbReference>
<keyword evidence="3" id="KW-0067">ATP-binding</keyword>
<dbReference type="NCBIfam" id="TIGR01613">
    <property type="entry name" value="primase_Cterm"/>
    <property type="match status" value="1"/>
</dbReference>
<dbReference type="HOGENOM" id="CLU_018483_2_1_7"/>
<evidence type="ECO:0000313" key="6">
    <source>
        <dbReference type="EMBL" id="AFM26025.1"/>
    </source>
</evidence>
<dbReference type="PANTHER" id="PTHR35372:SF2">
    <property type="entry name" value="SF3 HELICASE DOMAIN-CONTAINING PROTEIN"/>
    <property type="match status" value="1"/>
</dbReference>
<evidence type="ECO:0000256" key="4">
    <source>
        <dbReference type="SAM" id="MobiDB-lite"/>
    </source>
</evidence>
<organism evidence="6 7">
    <name type="scientific">Desulfomonile tiedjei (strain ATCC 49306 / DSM 6799 / DCB-1)</name>
    <dbReference type="NCBI Taxonomy" id="706587"/>
    <lineage>
        <taxon>Bacteria</taxon>
        <taxon>Pseudomonadati</taxon>
        <taxon>Thermodesulfobacteriota</taxon>
        <taxon>Desulfomonilia</taxon>
        <taxon>Desulfomonilales</taxon>
        <taxon>Desulfomonilaceae</taxon>
        <taxon>Desulfomonile</taxon>
    </lineage>
</organism>
<accession>I4C8Y4</accession>
<dbReference type="SUPFAM" id="SSF52540">
    <property type="entry name" value="P-loop containing nucleoside triphosphate hydrolases"/>
    <property type="match status" value="1"/>
</dbReference>
<evidence type="ECO:0000259" key="5">
    <source>
        <dbReference type="PROSITE" id="PS51206"/>
    </source>
</evidence>
<dbReference type="AlphaFoldDB" id="I4C8Y4"/>
<keyword evidence="1" id="KW-0547">Nucleotide-binding</keyword>